<dbReference type="PANTHER" id="PTHR30514">
    <property type="entry name" value="GLUCOKINASE"/>
    <property type="match status" value="1"/>
</dbReference>
<keyword evidence="1" id="KW-0805">Transcription regulation</keyword>
<dbReference type="PANTHER" id="PTHR30514:SF21">
    <property type="entry name" value="RPIR-FAMILY TRANSCRIPTIONAL REGULATOR"/>
    <property type="match status" value="1"/>
</dbReference>
<dbReference type="InterPro" id="IPR035472">
    <property type="entry name" value="RpiR-like_SIS"/>
</dbReference>
<dbReference type="SUPFAM" id="SSF46689">
    <property type="entry name" value="Homeodomain-like"/>
    <property type="match status" value="1"/>
</dbReference>
<dbReference type="InterPro" id="IPR046348">
    <property type="entry name" value="SIS_dom_sf"/>
</dbReference>
<dbReference type="Proteomes" id="UP001652432">
    <property type="component" value="Unassembled WGS sequence"/>
</dbReference>
<name>A0ABT2T637_9FIRM</name>
<evidence type="ECO:0000256" key="2">
    <source>
        <dbReference type="ARBA" id="ARBA00023125"/>
    </source>
</evidence>
<gene>
    <name evidence="6" type="ORF">OCV77_12910</name>
</gene>
<dbReference type="EMBL" id="JAOQKJ010000011">
    <property type="protein sequence ID" value="MCU6745377.1"/>
    <property type="molecule type" value="Genomic_DNA"/>
</dbReference>
<reference evidence="6 7" key="1">
    <citation type="journal article" date="2021" name="ISME Commun">
        <title>Automated analysis of genomic sequences facilitates high-throughput and comprehensive description of bacteria.</title>
        <authorList>
            <person name="Hitch T.C.A."/>
        </authorList>
    </citation>
    <scope>NUCLEOTIDE SEQUENCE [LARGE SCALE GENOMIC DNA]</scope>
    <source>
        <strain evidence="6 7">Sanger_18</strain>
    </source>
</reference>
<dbReference type="PROSITE" id="PS51071">
    <property type="entry name" value="HTH_RPIR"/>
    <property type="match status" value="1"/>
</dbReference>
<evidence type="ECO:0000259" key="5">
    <source>
        <dbReference type="PROSITE" id="PS51464"/>
    </source>
</evidence>
<evidence type="ECO:0000259" key="4">
    <source>
        <dbReference type="PROSITE" id="PS51071"/>
    </source>
</evidence>
<evidence type="ECO:0000256" key="1">
    <source>
        <dbReference type="ARBA" id="ARBA00023015"/>
    </source>
</evidence>
<organism evidence="6 7">
    <name type="scientific">Suilimivivens aceti</name>
    <dbReference type="NCBI Taxonomy" id="2981774"/>
    <lineage>
        <taxon>Bacteria</taxon>
        <taxon>Bacillati</taxon>
        <taxon>Bacillota</taxon>
        <taxon>Clostridia</taxon>
        <taxon>Lachnospirales</taxon>
        <taxon>Lachnospiraceae</taxon>
        <taxon>Suilimivivens</taxon>
    </lineage>
</organism>
<dbReference type="InterPro" id="IPR001347">
    <property type="entry name" value="SIS_dom"/>
</dbReference>
<dbReference type="PROSITE" id="PS51464">
    <property type="entry name" value="SIS"/>
    <property type="match status" value="1"/>
</dbReference>
<dbReference type="Pfam" id="PF01380">
    <property type="entry name" value="SIS"/>
    <property type="match status" value="1"/>
</dbReference>
<dbReference type="CDD" id="cd05013">
    <property type="entry name" value="SIS_RpiR"/>
    <property type="match status" value="1"/>
</dbReference>
<dbReference type="Pfam" id="PF01418">
    <property type="entry name" value="HTH_6"/>
    <property type="match status" value="1"/>
</dbReference>
<dbReference type="Gene3D" id="1.10.10.10">
    <property type="entry name" value="Winged helix-like DNA-binding domain superfamily/Winged helix DNA-binding domain"/>
    <property type="match status" value="1"/>
</dbReference>
<dbReference type="InterPro" id="IPR009057">
    <property type="entry name" value="Homeodomain-like_sf"/>
</dbReference>
<evidence type="ECO:0000313" key="7">
    <source>
        <dbReference type="Proteomes" id="UP001652432"/>
    </source>
</evidence>
<evidence type="ECO:0000313" key="6">
    <source>
        <dbReference type="EMBL" id="MCU6745377.1"/>
    </source>
</evidence>
<keyword evidence="3" id="KW-0804">Transcription</keyword>
<feature type="domain" description="SIS" evidence="5">
    <location>
        <begin position="117"/>
        <end position="257"/>
    </location>
</feature>
<comment type="caution">
    <text evidence="6">The sequence shown here is derived from an EMBL/GenBank/DDBJ whole genome shotgun (WGS) entry which is preliminary data.</text>
</comment>
<dbReference type="InterPro" id="IPR036388">
    <property type="entry name" value="WH-like_DNA-bd_sf"/>
</dbReference>
<dbReference type="RefSeq" id="WP_262575416.1">
    <property type="nucleotide sequence ID" value="NZ_JAOQKJ010000011.1"/>
</dbReference>
<dbReference type="SUPFAM" id="SSF53697">
    <property type="entry name" value="SIS domain"/>
    <property type="match status" value="1"/>
</dbReference>
<dbReference type="Gene3D" id="3.40.50.10490">
    <property type="entry name" value="Glucose-6-phosphate isomerase like protein, domain 1"/>
    <property type="match status" value="1"/>
</dbReference>
<dbReference type="InterPro" id="IPR047640">
    <property type="entry name" value="RpiR-like"/>
</dbReference>
<evidence type="ECO:0000256" key="3">
    <source>
        <dbReference type="ARBA" id="ARBA00023163"/>
    </source>
</evidence>
<protein>
    <submittedName>
        <fullName evidence="6">MurR/RpiR family transcriptional regulator</fullName>
    </submittedName>
</protein>
<dbReference type="InterPro" id="IPR000281">
    <property type="entry name" value="HTH_RpiR"/>
</dbReference>
<accession>A0ABT2T637</accession>
<keyword evidence="2" id="KW-0238">DNA-binding</keyword>
<feature type="domain" description="HTH rpiR-type" evidence="4">
    <location>
        <begin position="6"/>
        <end position="81"/>
    </location>
</feature>
<proteinExistence type="predicted"/>
<keyword evidence="7" id="KW-1185">Reference proteome</keyword>
<sequence>MDQYVKSIVPIIEVKYESFTQVEKSIADFFLTNREAVDLSAKSVSEQLFVSMAALSRFAKKCGFQGYREFVYSYKESIAESRFTEVTTSNVRKVLNIYQEIINKAYSLVDEAQMMRIVEYINGAEQVWICGKGSSGLAASEMEERFMRIGVNINSLQEADRIRMCTVFQDKNKLVIGMSLSGESEEILYLLEGAYARGAKTILFTANDKEIFKEFCTEVVLIPSIKYMYGGNIVSPQLPLLAMMDILYYYYVDEDEEKKFMYNNTIQALNDRKKQPHYWIE</sequence>